<reference evidence="7" key="1">
    <citation type="journal article" date="2019" name="Int. J. Syst. Evol. Microbiol.">
        <title>The Global Catalogue of Microorganisms (GCM) 10K type strain sequencing project: providing services to taxonomists for standard genome sequencing and annotation.</title>
        <authorList>
            <consortium name="The Broad Institute Genomics Platform"/>
            <consortium name="The Broad Institute Genome Sequencing Center for Infectious Disease"/>
            <person name="Wu L."/>
            <person name="Ma J."/>
        </authorList>
    </citation>
    <scope>NUCLEOTIDE SEQUENCE [LARGE SCALE GENOMIC DNA]</scope>
    <source>
        <strain evidence="7">KCTC 23984</strain>
    </source>
</reference>
<dbReference type="PROSITE" id="PS51007">
    <property type="entry name" value="CYTC"/>
    <property type="match status" value="1"/>
</dbReference>
<feature type="domain" description="Cytochrome c" evidence="5">
    <location>
        <begin position="634"/>
        <end position="727"/>
    </location>
</feature>
<dbReference type="Gene3D" id="1.25.10.10">
    <property type="entry name" value="Leucine-rich Repeat Variant"/>
    <property type="match status" value="1"/>
</dbReference>
<evidence type="ECO:0000313" key="7">
    <source>
        <dbReference type="Proteomes" id="UP001597641"/>
    </source>
</evidence>
<dbReference type="Pfam" id="PF13646">
    <property type="entry name" value="HEAT_2"/>
    <property type="match status" value="1"/>
</dbReference>
<dbReference type="Proteomes" id="UP001597641">
    <property type="component" value="Unassembled WGS sequence"/>
</dbReference>
<keyword evidence="3 4" id="KW-0408">Iron</keyword>
<evidence type="ECO:0000256" key="3">
    <source>
        <dbReference type="ARBA" id="ARBA00023004"/>
    </source>
</evidence>
<dbReference type="InterPro" id="IPR011042">
    <property type="entry name" value="6-blade_b-propeller_TolB-like"/>
</dbReference>
<dbReference type="SUPFAM" id="SSF48371">
    <property type="entry name" value="ARM repeat"/>
    <property type="match status" value="1"/>
</dbReference>
<dbReference type="InterPro" id="IPR009056">
    <property type="entry name" value="Cyt_c-like_dom"/>
</dbReference>
<dbReference type="PANTHER" id="PTHR33546:SF1">
    <property type="entry name" value="LARGE, MULTIFUNCTIONAL SECRETED PROTEIN"/>
    <property type="match status" value="1"/>
</dbReference>
<name>A0ABW6BRQ8_9BACT</name>
<evidence type="ECO:0000256" key="4">
    <source>
        <dbReference type="PROSITE-ProRule" id="PRU00433"/>
    </source>
</evidence>
<dbReference type="RefSeq" id="WP_377481702.1">
    <property type="nucleotide sequence ID" value="NZ_JBHUOX010000002.1"/>
</dbReference>
<evidence type="ECO:0000256" key="2">
    <source>
        <dbReference type="ARBA" id="ARBA00022723"/>
    </source>
</evidence>
<organism evidence="6 7">
    <name type="scientific">Pontibacter toksunensis</name>
    <dbReference type="NCBI Taxonomy" id="1332631"/>
    <lineage>
        <taxon>Bacteria</taxon>
        <taxon>Pseudomonadati</taxon>
        <taxon>Bacteroidota</taxon>
        <taxon>Cytophagia</taxon>
        <taxon>Cytophagales</taxon>
        <taxon>Hymenobacteraceae</taxon>
        <taxon>Pontibacter</taxon>
    </lineage>
</organism>
<protein>
    <submittedName>
        <fullName evidence="6">HEAT repeat domain-containing protein</fullName>
    </submittedName>
</protein>
<dbReference type="InterPro" id="IPR036909">
    <property type="entry name" value="Cyt_c-like_dom_sf"/>
</dbReference>
<dbReference type="InterPro" id="IPR011989">
    <property type="entry name" value="ARM-like"/>
</dbReference>
<keyword evidence="2 4" id="KW-0479">Metal-binding</keyword>
<dbReference type="EMBL" id="JBHUOX010000002">
    <property type="protein sequence ID" value="MFD2999657.1"/>
    <property type="molecule type" value="Genomic_DNA"/>
</dbReference>
<evidence type="ECO:0000313" key="6">
    <source>
        <dbReference type="EMBL" id="MFD2999657.1"/>
    </source>
</evidence>
<dbReference type="SUPFAM" id="SSF46626">
    <property type="entry name" value="Cytochrome c"/>
    <property type="match status" value="1"/>
</dbReference>
<dbReference type="InterPro" id="IPR016024">
    <property type="entry name" value="ARM-type_fold"/>
</dbReference>
<gene>
    <name evidence="6" type="ORF">ACFS7Z_04745</name>
</gene>
<evidence type="ECO:0000259" key="5">
    <source>
        <dbReference type="PROSITE" id="PS51007"/>
    </source>
</evidence>
<dbReference type="Pfam" id="PF23500">
    <property type="entry name" value="DUF7133"/>
    <property type="match status" value="1"/>
</dbReference>
<keyword evidence="7" id="KW-1185">Reference proteome</keyword>
<accession>A0ABW6BRQ8</accession>
<comment type="caution">
    <text evidence="6">The sequence shown here is derived from an EMBL/GenBank/DDBJ whole genome shotgun (WGS) entry which is preliminary data.</text>
</comment>
<evidence type="ECO:0000256" key="1">
    <source>
        <dbReference type="ARBA" id="ARBA00022617"/>
    </source>
</evidence>
<dbReference type="Gene3D" id="2.120.10.30">
    <property type="entry name" value="TolB, C-terminal domain"/>
    <property type="match status" value="1"/>
</dbReference>
<dbReference type="SUPFAM" id="SSF101898">
    <property type="entry name" value="NHL repeat"/>
    <property type="match status" value="1"/>
</dbReference>
<keyword evidence="1 4" id="KW-0349">Heme</keyword>
<dbReference type="InterPro" id="IPR055557">
    <property type="entry name" value="DUF7133"/>
</dbReference>
<dbReference type="Gene3D" id="1.10.760.10">
    <property type="entry name" value="Cytochrome c-like domain"/>
    <property type="match status" value="1"/>
</dbReference>
<proteinExistence type="predicted"/>
<dbReference type="Pfam" id="PF00034">
    <property type="entry name" value="Cytochrom_C"/>
    <property type="match status" value="1"/>
</dbReference>
<dbReference type="PANTHER" id="PTHR33546">
    <property type="entry name" value="LARGE, MULTIFUNCTIONAL SECRETED PROTEIN-RELATED"/>
    <property type="match status" value="1"/>
</dbReference>
<sequence length="776" mass="87775">MNSSYTYSNPYHKRLAFGIVFLFLFAGLGCNRKNTPEQPVAQSVEKDFERVVVDKDPPSTPLSPEESMSKIVLPPGYRVELVASEPMVQEPVAMAWDANGRLYVAEMNTYMKDIEGTEQFQPTSRIKLLEDTDWDGKIDKSTIFIDSLVLPRAVLPVGDQLLVQETNLRHIWSYRDTDGDGKADEKKIVFKNDQIDLRNLEHQNGGLLWNHDNWIYPTRDNLRYKYKDGMLVADTIVDNMTGQWGITTDDYGRLYFSEAGPGLPAVQIEQMPAYGALNFKDQYTPDFAVPWPIIGTLDAQGGEKALRPEDNTLSHFTAGAGQSIFRGHRMPAHMKGDYFIPEPVGHIIKRGEIVNLDGKIQIQNVYQEKDWLASADMNFRPINTYTGPDGTFYIVDMYHGIIQESEWSGPGTYLGNIIKEKELYKNRGMGRIYRVVHEDFKRDPQRPQMLNEPSSKLVTYLAHPNGWWRDNAQQLLVLRNDKSVIPALKEIALGQQATLKEKPNDITRIHAMWTLEGMDAMEKDLLFQALNDADPDIRKTAVWMSEMYISKNDREVIEKLSAMQNDPSPDVRIQLMLSLRGNETGKAQETVKALLAANPQNEVMQASYKSFIDTREKRAAEQERIKNISPEDRVLITKGAVIYKQLCATCHGPDGKGRQLGGGQMPAPPLAGSPRLQGTDRIMPIEIMLHGLKGPIDGKEYPDIMPSMAGQSDEWIAAVLSYVRNSSDLGNNASVIKPEEVKQVRERIKLIPGGATMQYLEVHKGYRNTQRNWVEQ</sequence>